<accession>A0AAV5F3P4</accession>
<gene>
    <name evidence="2" type="primary">gb17482</name>
    <name evidence="2" type="ORF">PR202_gb17482</name>
</gene>
<proteinExistence type="predicted"/>
<reference evidence="2" key="2">
    <citation type="submission" date="2021-12" db="EMBL/GenBank/DDBJ databases">
        <title>Resequencing data analysis of finger millet.</title>
        <authorList>
            <person name="Hatakeyama M."/>
            <person name="Aluri S."/>
            <person name="Balachadran M.T."/>
            <person name="Sivarajan S.R."/>
            <person name="Poveda L."/>
            <person name="Shimizu-Inatsugi R."/>
            <person name="Schlapbach R."/>
            <person name="Sreeman S.M."/>
            <person name="Shimizu K.K."/>
        </authorList>
    </citation>
    <scope>NUCLEOTIDE SEQUENCE</scope>
</reference>
<dbReference type="InterPro" id="IPR055290">
    <property type="entry name" value="At3g26010-like"/>
</dbReference>
<sequence length="248" mass="28956">MSDGIRFAYTFLMFDPAISPHFHLVQVWQGNWIAECVRMDVEGVHCYSSEVRGWSDRSSEWKRGGEGGEWEQWGEALIQHKIGRAFVNGMLHFVVYHLHQQEALIVALDVKGKTCWITRWEEKHKHSGVTFIGQSQGRLHCISMDKELRSYLSVWVLEDYDTEEWILKHRVNCSKLFGKMNCSFFYFSVVAIHPDHNVVFFVQHWNNQKLLSYNMDSRELHGLCSDYESTSSTSYVPYFMESAALANK</sequence>
<dbReference type="EMBL" id="BQKI01000081">
    <property type="protein sequence ID" value="GJN29272.1"/>
    <property type="molecule type" value="Genomic_DNA"/>
</dbReference>
<dbReference type="InterPro" id="IPR013187">
    <property type="entry name" value="F-box-assoc_dom_typ3"/>
</dbReference>
<evidence type="ECO:0000313" key="2">
    <source>
        <dbReference type="EMBL" id="GJN29272.1"/>
    </source>
</evidence>
<feature type="domain" description="F-box associated beta-propeller type 3" evidence="1">
    <location>
        <begin position="84"/>
        <end position="217"/>
    </location>
</feature>
<dbReference type="AlphaFoldDB" id="A0AAV5F3P4"/>
<comment type="caution">
    <text evidence="2">The sequence shown here is derived from an EMBL/GenBank/DDBJ whole genome shotgun (WGS) entry which is preliminary data.</text>
</comment>
<dbReference type="PANTHER" id="PTHR35546:SF17">
    <property type="entry name" value="RECEPTOR-LIKE KINASE-LIKE"/>
    <property type="match status" value="1"/>
</dbReference>
<dbReference type="Proteomes" id="UP001054889">
    <property type="component" value="Unassembled WGS sequence"/>
</dbReference>
<dbReference type="PANTHER" id="PTHR35546">
    <property type="entry name" value="F-BOX PROTEIN INTERACTION DOMAIN PROTEIN-RELATED"/>
    <property type="match status" value="1"/>
</dbReference>
<name>A0AAV5F3P4_ELECO</name>
<organism evidence="2 3">
    <name type="scientific">Eleusine coracana subsp. coracana</name>
    <dbReference type="NCBI Taxonomy" id="191504"/>
    <lineage>
        <taxon>Eukaryota</taxon>
        <taxon>Viridiplantae</taxon>
        <taxon>Streptophyta</taxon>
        <taxon>Embryophyta</taxon>
        <taxon>Tracheophyta</taxon>
        <taxon>Spermatophyta</taxon>
        <taxon>Magnoliopsida</taxon>
        <taxon>Liliopsida</taxon>
        <taxon>Poales</taxon>
        <taxon>Poaceae</taxon>
        <taxon>PACMAD clade</taxon>
        <taxon>Chloridoideae</taxon>
        <taxon>Cynodonteae</taxon>
        <taxon>Eleusininae</taxon>
        <taxon>Eleusine</taxon>
    </lineage>
</organism>
<dbReference type="Pfam" id="PF08268">
    <property type="entry name" value="FBA_3"/>
    <property type="match status" value="1"/>
</dbReference>
<keyword evidence="3" id="KW-1185">Reference proteome</keyword>
<reference evidence="2" key="1">
    <citation type="journal article" date="2018" name="DNA Res.">
        <title>Multiple hybrid de novo genome assembly of finger millet, an orphan allotetraploid crop.</title>
        <authorList>
            <person name="Hatakeyama M."/>
            <person name="Aluri S."/>
            <person name="Balachadran M.T."/>
            <person name="Sivarajan S.R."/>
            <person name="Patrignani A."/>
            <person name="Gruter S."/>
            <person name="Poveda L."/>
            <person name="Shimizu-Inatsugi R."/>
            <person name="Baeten J."/>
            <person name="Francoijs K.J."/>
            <person name="Nataraja K.N."/>
            <person name="Reddy Y.A.N."/>
            <person name="Phadnis S."/>
            <person name="Ravikumar R.L."/>
            <person name="Schlapbach R."/>
            <person name="Sreeman S.M."/>
            <person name="Shimizu K.K."/>
        </authorList>
    </citation>
    <scope>NUCLEOTIDE SEQUENCE</scope>
</reference>
<evidence type="ECO:0000259" key="1">
    <source>
        <dbReference type="Pfam" id="PF08268"/>
    </source>
</evidence>
<protein>
    <recommendedName>
        <fullName evidence="1">F-box associated beta-propeller type 3 domain-containing protein</fullName>
    </recommendedName>
</protein>
<evidence type="ECO:0000313" key="3">
    <source>
        <dbReference type="Proteomes" id="UP001054889"/>
    </source>
</evidence>